<reference evidence="2 3" key="2">
    <citation type="submission" date="2018-06" db="EMBL/GenBank/DDBJ databases">
        <title>Metagenomic assembly of (sub)arctic Cyanobacteria and their associated microbiome from non-axenic cultures.</title>
        <authorList>
            <person name="Baurain D."/>
        </authorList>
    </citation>
    <scope>NUCLEOTIDE SEQUENCE [LARGE SCALE GENOMIC DNA]</scope>
    <source>
        <strain evidence="2">ULC066bin1</strain>
    </source>
</reference>
<protein>
    <recommendedName>
        <fullName evidence="1">DUF5615 domain-containing protein</fullName>
    </recommendedName>
</protein>
<reference evidence="2 3" key="1">
    <citation type="submission" date="2018-04" db="EMBL/GenBank/DDBJ databases">
        <authorList>
            <person name="Go L.Y."/>
            <person name="Mitchell J.A."/>
        </authorList>
    </citation>
    <scope>NUCLEOTIDE SEQUENCE [LARGE SCALE GENOMIC DNA]</scope>
    <source>
        <strain evidence="2">ULC066bin1</strain>
    </source>
</reference>
<dbReference type="Proteomes" id="UP000249467">
    <property type="component" value="Unassembled WGS sequence"/>
</dbReference>
<proteinExistence type="predicted"/>
<gene>
    <name evidence="2" type="ORF">DCF19_07615</name>
</gene>
<dbReference type="Pfam" id="PF18480">
    <property type="entry name" value="DUF5615"/>
    <property type="match status" value="1"/>
</dbReference>
<sequence length="113" mass="12776">MARLYTDEQFSFEVVEHLRDFGHDVLTVQEAGNANLKIPDDLVLIFASSNKRLVLTLNRKDFKRLHRFAPIHEGIVICTDDSDRLGLAKRIHATMLAESSFSGKLISVVRPAK</sequence>
<comment type="caution">
    <text evidence="2">The sequence shown here is derived from an EMBL/GenBank/DDBJ whole genome shotgun (WGS) entry which is preliminary data.</text>
</comment>
<name>A0A2W4WFY6_9CYAN</name>
<dbReference type="EMBL" id="QBML01000008">
    <property type="protein sequence ID" value="PZO42107.1"/>
    <property type="molecule type" value="Genomic_DNA"/>
</dbReference>
<accession>A0A2W4WFY6</accession>
<feature type="domain" description="DUF5615" evidence="1">
    <location>
        <begin position="3"/>
        <end position="109"/>
    </location>
</feature>
<evidence type="ECO:0000313" key="3">
    <source>
        <dbReference type="Proteomes" id="UP000249467"/>
    </source>
</evidence>
<evidence type="ECO:0000313" key="2">
    <source>
        <dbReference type="EMBL" id="PZO42107.1"/>
    </source>
</evidence>
<evidence type="ECO:0000259" key="1">
    <source>
        <dbReference type="Pfam" id="PF18480"/>
    </source>
</evidence>
<organism evidence="2 3">
    <name type="scientific">Pseudanabaena frigida</name>
    <dbReference type="NCBI Taxonomy" id="945775"/>
    <lineage>
        <taxon>Bacteria</taxon>
        <taxon>Bacillati</taxon>
        <taxon>Cyanobacteriota</taxon>
        <taxon>Cyanophyceae</taxon>
        <taxon>Pseudanabaenales</taxon>
        <taxon>Pseudanabaenaceae</taxon>
        <taxon>Pseudanabaena</taxon>
    </lineage>
</organism>
<dbReference type="AlphaFoldDB" id="A0A2W4WFY6"/>
<dbReference type="InterPro" id="IPR041049">
    <property type="entry name" value="DUF5615"/>
</dbReference>